<dbReference type="OrthoDB" id="102511at2759"/>
<dbReference type="GO" id="GO:0006405">
    <property type="term" value="P:RNA export from nucleus"/>
    <property type="evidence" value="ECO:0007669"/>
    <property type="project" value="TreeGrafter"/>
</dbReference>
<organism evidence="1 2">
    <name type="scientific">Allacma fusca</name>
    <dbReference type="NCBI Taxonomy" id="39272"/>
    <lineage>
        <taxon>Eukaryota</taxon>
        <taxon>Metazoa</taxon>
        <taxon>Ecdysozoa</taxon>
        <taxon>Arthropoda</taxon>
        <taxon>Hexapoda</taxon>
        <taxon>Collembola</taxon>
        <taxon>Symphypleona</taxon>
        <taxon>Sminthuridae</taxon>
        <taxon>Allacma</taxon>
    </lineage>
</organism>
<proteinExistence type="predicted"/>
<reference evidence="1" key="1">
    <citation type="submission" date="2021-06" db="EMBL/GenBank/DDBJ databases">
        <authorList>
            <person name="Hodson N. C."/>
            <person name="Mongue J. A."/>
            <person name="Jaron S. K."/>
        </authorList>
    </citation>
    <scope>NUCLEOTIDE SEQUENCE</scope>
</reference>
<keyword evidence="2" id="KW-1185">Reference proteome</keyword>
<dbReference type="Proteomes" id="UP000708208">
    <property type="component" value="Unassembled WGS sequence"/>
</dbReference>
<evidence type="ECO:0000313" key="1">
    <source>
        <dbReference type="EMBL" id="CAG7784725.1"/>
    </source>
</evidence>
<gene>
    <name evidence="1" type="ORF">AFUS01_LOCUS23394</name>
</gene>
<sequence>TDLCSKVQSMANDEGKNVEVVVESPSKHLWTLLTGKTVLASFEVVHDELKRNCNKIITGLKAFQTLKPAEVEAYKKKVNGTASLPPKDRLRRALVEKMKLEEEYAFNLFLTYIMFEYKGSPVSYETLVESEKDLKNFLISLEKFYLNERLCLIYCSQLILKYAVQEDHPYTEILSSFVQAACMEDWLKWMAASIDEALNDKEVVEVLHTLSSILYYMGRCENVLTSAVTHLDSYNWSPRSKSKDIVQAEAVLCYSLLQAGDTSADADNEVIKSFLEKNITELLENPYVLASLLQCIKTRFPNNKVIRTKLQAASNPSRTAFSTNELVNAYSLDGFKNKHGISSVVIPCVNTAVQFILSSYVRENFGSNIHWYKLVESLLKDPQVANDFVHDNCEEYLQVYSETVMSFPIFTHSMINMWKSVFLAVSAVDFTSVEILTSAIEDVRWLAEIFDQVDPRLLKPNGSNEWILLRDRVVCGIPIKANSVGTTLDDRVPLVICWPLSPSQQINVWKIILKEVLQPIIQATDAGDPYALEQNEEQLCALAEFLVIYSGVAQKISSEMLNIFKPLSYLLQTQASVKSHPAGRSSLIGLVLRLLAGGAKFDKSILTSQMYEFWPLSPEPNLVGKIIIGFESVTSQGYAVTKSFLQSLLRLMDIPIKDGGDHVRQICLSSIWFVLENIFPSYEHWGICHTAEKNVIIKDCLNIFLKLYRSVDPEYLELKKLSIAGLMDKTSSLYAILKTDSHLLQDSIIRPNADTVMLPDIMIATLSLLMEIHNFKKDVLKSVDSTLALELIQKLGQLCRHRLLSRVPTLAIQFLKNIAAESTVSVLACLHTDAESFRDLVLQRLEYKSEDINLKVGILEFLGVCAHTQLGLVQHFFEEANFVDRLMELFIEQEENLSIALLGFVRALFRRGASTIKNYKGNIWSYIFDPIKRLKSESRLELVTRTMNIITFELFVNGTAEQNFSTEIANLLKEEEFKHVITVCFESKDVDKAKTLVSIKQFFVILTSRIELTNLMPKDTREMLITLLGKNITDSEKVGSDGNSGGTYAELLLHLAPWDDQDFFKQFISQVSPSFERNVIALQKPLLALMIHCIRHSKSTIEPTTIGHLVHIVSRIFFKSAHVYESDQPEIVYPILALAANIVTSIINSPKCLEWTSTFHSNFLVMAVVNVASIGILKGKGPEIVAECLGVLIQLCTNNNCNVLAYTSLSKYLWLPLGKFATTDLQDPKWNDVYLLGVHLNTRMINNLKFHYLEECLNFWGLHGLYLTHKLWDLADIVDRFFLKHPEKNFREMKDLLEVIVFTLDGVAAMIPFIQQWRLQQPHPLTQVLEGVFTTLRTSAALLSQPNHLLFLISSSKSQGSLEPKLTPQILEIQTKLWEVMGLGIEIFWKLRNFPYEYDFVEPGIFMTTIYSVVDLCVKGLTKGDKKSSMSVNIKSVVSITLEKSLVIVFYRGKELLKIIQLNPKDEKSLKRELEAETIAVCDNVKRLGLSNNDFLLGVCSALEDMFK</sequence>
<dbReference type="PANTHER" id="PTHR31431">
    <property type="entry name" value="NUCLEOPORIN NUP188 HOMOLOG"/>
    <property type="match status" value="1"/>
</dbReference>
<protein>
    <submittedName>
        <fullName evidence="1">Uncharacterized protein</fullName>
    </submittedName>
</protein>
<accession>A0A8J2KE91</accession>
<dbReference type="GO" id="GO:0044611">
    <property type="term" value="C:nuclear pore inner ring"/>
    <property type="evidence" value="ECO:0007669"/>
    <property type="project" value="TreeGrafter"/>
</dbReference>
<dbReference type="GO" id="GO:0017056">
    <property type="term" value="F:structural constituent of nuclear pore"/>
    <property type="evidence" value="ECO:0007669"/>
    <property type="project" value="InterPro"/>
</dbReference>
<evidence type="ECO:0000313" key="2">
    <source>
        <dbReference type="Proteomes" id="UP000708208"/>
    </source>
</evidence>
<name>A0A8J2KE91_9HEXA</name>
<dbReference type="PANTHER" id="PTHR31431:SF1">
    <property type="entry name" value="NUCLEOPORIN NUP188"/>
    <property type="match status" value="1"/>
</dbReference>
<dbReference type="GO" id="GO:0006606">
    <property type="term" value="P:protein import into nucleus"/>
    <property type="evidence" value="ECO:0007669"/>
    <property type="project" value="TreeGrafter"/>
</dbReference>
<feature type="non-terminal residue" evidence="1">
    <location>
        <position position="1"/>
    </location>
</feature>
<comment type="caution">
    <text evidence="1">The sequence shown here is derived from an EMBL/GenBank/DDBJ whole genome shotgun (WGS) entry which is preliminary data.</text>
</comment>
<dbReference type="EMBL" id="CAJVCH010281442">
    <property type="protein sequence ID" value="CAG7784725.1"/>
    <property type="molecule type" value="Genomic_DNA"/>
</dbReference>
<dbReference type="InterPro" id="IPR044840">
    <property type="entry name" value="Nup188"/>
</dbReference>